<feature type="domain" description="Glycosyl transferase family 1" evidence="1">
    <location>
        <begin position="92"/>
        <end position="211"/>
    </location>
</feature>
<dbReference type="Gene3D" id="3.40.50.2000">
    <property type="entry name" value="Glycogen Phosphorylase B"/>
    <property type="match status" value="2"/>
</dbReference>
<dbReference type="RefSeq" id="WP_208844199.1">
    <property type="nucleotide sequence ID" value="NZ_CP072133.1"/>
</dbReference>
<reference evidence="2" key="1">
    <citation type="submission" date="2021-03" db="EMBL/GenBank/DDBJ databases">
        <title>Complete Genome of Pseudoalteromonas xiamenensis STKMTI.2, a new potential marine bacterium producing anti-Vibrio compounds.</title>
        <authorList>
            <person name="Handayani D.P."/>
            <person name="Isnansetyo A."/>
            <person name="Istiqomah I."/>
            <person name="Jumina J."/>
        </authorList>
    </citation>
    <scope>NUCLEOTIDE SEQUENCE</scope>
    <source>
        <strain evidence="2">STKMTI.2</strain>
    </source>
</reference>
<protein>
    <submittedName>
        <fullName evidence="2">Glycosyltransferase</fullName>
    </submittedName>
</protein>
<dbReference type="KEGG" id="pxi:J5O05_07185"/>
<accession>A0A975DK42</accession>
<proteinExistence type="predicted"/>
<evidence type="ECO:0000313" key="3">
    <source>
        <dbReference type="Proteomes" id="UP000664904"/>
    </source>
</evidence>
<dbReference type="InterPro" id="IPR001296">
    <property type="entry name" value="Glyco_trans_1"/>
</dbReference>
<name>A0A975DK42_9GAMM</name>
<dbReference type="GO" id="GO:0016757">
    <property type="term" value="F:glycosyltransferase activity"/>
    <property type="evidence" value="ECO:0007669"/>
    <property type="project" value="InterPro"/>
</dbReference>
<dbReference type="CDD" id="cd03811">
    <property type="entry name" value="GT4_GT28_WabH-like"/>
    <property type="match status" value="1"/>
</dbReference>
<dbReference type="Proteomes" id="UP000664904">
    <property type="component" value="Chromosome"/>
</dbReference>
<dbReference type="Pfam" id="PF00534">
    <property type="entry name" value="Glycos_transf_1"/>
    <property type="match status" value="1"/>
</dbReference>
<sequence length="266" mass="30663">MKLISFLEGWPDLIIHSVSDVDCKKISWLHCGFDLYSSLNPVRWFFNKYAVQSSVINCVSNYVKSSISNIKNTKTVYNFIDIDYIEQKATEEAIDDPRFIDENKKHIVAVGRMVYQKNFEFLLRAVKEYTKHDSAIVLHLLGDGELRKSLEDLVTKLGIEDHVNFVGFVNNPYKYIKNADLVCMTSHFEGLPTVVIESAVLGTPVITTKCGARELLELFNFPNEIEFDERVYASEIAKALTTRFEPIDRTLFEEKFSFDNFLNNMK</sequence>
<evidence type="ECO:0000259" key="1">
    <source>
        <dbReference type="Pfam" id="PF00534"/>
    </source>
</evidence>
<dbReference type="SUPFAM" id="SSF53756">
    <property type="entry name" value="UDP-Glycosyltransferase/glycogen phosphorylase"/>
    <property type="match status" value="1"/>
</dbReference>
<evidence type="ECO:0000313" key="2">
    <source>
        <dbReference type="EMBL" id="QTH72575.1"/>
    </source>
</evidence>
<dbReference type="PANTHER" id="PTHR12526:SF630">
    <property type="entry name" value="GLYCOSYLTRANSFERASE"/>
    <property type="match status" value="1"/>
</dbReference>
<dbReference type="PANTHER" id="PTHR12526">
    <property type="entry name" value="GLYCOSYLTRANSFERASE"/>
    <property type="match status" value="1"/>
</dbReference>
<dbReference type="GO" id="GO:1901135">
    <property type="term" value="P:carbohydrate derivative metabolic process"/>
    <property type="evidence" value="ECO:0007669"/>
    <property type="project" value="UniProtKB-ARBA"/>
</dbReference>
<gene>
    <name evidence="2" type="ORF">J5O05_07185</name>
</gene>
<dbReference type="EMBL" id="CP072133">
    <property type="protein sequence ID" value="QTH72575.1"/>
    <property type="molecule type" value="Genomic_DNA"/>
</dbReference>
<dbReference type="AlphaFoldDB" id="A0A975DK42"/>
<organism evidence="2 3">
    <name type="scientific">Pseudoalteromonas xiamenensis</name>
    <dbReference type="NCBI Taxonomy" id="882626"/>
    <lineage>
        <taxon>Bacteria</taxon>
        <taxon>Pseudomonadati</taxon>
        <taxon>Pseudomonadota</taxon>
        <taxon>Gammaproteobacteria</taxon>
        <taxon>Alteromonadales</taxon>
        <taxon>Pseudoalteromonadaceae</taxon>
        <taxon>Pseudoalteromonas</taxon>
    </lineage>
</organism>
<keyword evidence="3" id="KW-1185">Reference proteome</keyword>